<evidence type="ECO:0000256" key="7">
    <source>
        <dbReference type="SAM" id="SignalP"/>
    </source>
</evidence>
<dbReference type="InterPro" id="IPR033124">
    <property type="entry name" value="Ser_caboxypep_his_AS"/>
</dbReference>
<evidence type="ECO:0000313" key="8">
    <source>
        <dbReference type="EMBL" id="KAK1631480.1"/>
    </source>
</evidence>
<dbReference type="PANTHER" id="PTHR11802">
    <property type="entry name" value="SERINE PROTEASE FAMILY S10 SERINE CARBOXYPEPTIDASE"/>
    <property type="match status" value="1"/>
</dbReference>
<evidence type="ECO:0008006" key="10">
    <source>
        <dbReference type="Google" id="ProtNLM"/>
    </source>
</evidence>
<dbReference type="PROSITE" id="PS00560">
    <property type="entry name" value="CARBOXYPEPT_SER_HIS"/>
    <property type="match status" value="1"/>
</dbReference>
<evidence type="ECO:0000313" key="9">
    <source>
        <dbReference type="Proteomes" id="UP001231189"/>
    </source>
</evidence>
<protein>
    <recommendedName>
        <fullName evidence="10">Carboxypeptidase</fullName>
    </recommendedName>
</protein>
<evidence type="ECO:0000256" key="4">
    <source>
        <dbReference type="ARBA" id="ARBA00023157"/>
    </source>
</evidence>
<feature type="chain" id="PRO_5042095762" description="Carboxypeptidase" evidence="7">
    <location>
        <begin position="26"/>
        <end position="479"/>
    </location>
</feature>
<dbReference type="PRINTS" id="PR00724">
    <property type="entry name" value="CRBOXYPTASEC"/>
</dbReference>
<keyword evidence="2 7" id="KW-0732">Signal</keyword>
<keyword evidence="4" id="KW-1015">Disulfide bond</keyword>
<evidence type="ECO:0000256" key="5">
    <source>
        <dbReference type="ARBA" id="ARBA00023180"/>
    </source>
</evidence>
<dbReference type="AlphaFoldDB" id="A0AAD8RUE9"/>
<comment type="similarity">
    <text evidence="1">Belongs to the peptidase S10 family.</text>
</comment>
<dbReference type="GO" id="GO:0006508">
    <property type="term" value="P:proteolysis"/>
    <property type="evidence" value="ECO:0007669"/>
    <property type="project" value="InterPro"/>
</dbReference>
<dbReference type="SUPFAM" id="SSF53474">
    <property type="entry name" value="alpha/beta-Hydrolases"/>
    <property type="match status" value="1"/>
</dbReference>
<dbReference type="PANTHER" id="PTHR11802:SF328">
    <property type="entry name" value="CARBOXYPEPTIDASE"/>
    <property type="match status" value="1"/>
</dbReference>
<dbReference type="GO" id="GO:0004185">
    <property type="term" value="F:serine-type carboxypeptidase activity"/>
    <property type="evidence" value="ECO:0007669"/>
    <property type="project" value="InterPro"/>
</dbReference>
<dbReference type="FunFam" id="3.40.50.1820:FF:000573">
    <property type="entry name" value="Carboxypeptidase"/>
    <property type="match status" value="1"/>
</dbReference>
<dbReference type="GO" id="GO:0005773">
    <property type="term" value="C:vacuole"/>
    <property type="evidence" value="ECO:0007669"/>
    <property type="project" value="TreeGrafter"/>
</dbReference>
<gene>
    <name evidence="8" type="ORF">QYE76_005795</name>
</gene>
<proteinExistence type="inferred from homology"/>
<evidence type="ECO:0000256" key="1">
    <source>
        <dbReference type="ARBA" id="ARBA00009431"/>
    </source>
</evidence>
<dbReference type="Proteomes" id="UP001231189">
    <property type="component" value="Unassembled WGS sequence"/>
</dbReference>
<dbReference type="Gene3D" id="3.40.50.11320">
    <property type="match status" value="1"/>
</dbReference>
<evidence type="ECO:0000256" key="3">
    <source>
        <dbReference type="ARBA" id="ARBA00023145"/>
    </source>
</evidence>
<evidence type="ECO:0000256" key="6">
    <source>
        <dbReference type="SAM" id="MobiDB-lite"/>
    </source>
</evidence>
<dbReference type="Pfam" id="PF00450">
    <property type="entry name" value="Peptidase_S10"/>
    <property type="match status" value="2"/>
</dbReference>
<keyword evidence="9" id="KW-1185">Reference proteome</keyword>
<comment type="caution">
    <text evidence="8">The sequence shown here is derived from an EMBL/GenBank/DDBJ whole genome shotgun (WGS) entry which is preliminary data.</text>
</comment>
<feature type="region of interest" description="Disordered" evidence="6">
    <location>
        <begin position="53"/>
        <end position="81"/>
    </location>
</feature>
<dbReference type="EMBL" id="JAUUTY010000005">
    <property type="protein sequence ID" value="KAK1631480.1"/>
    <property type="molecule type" value="Genomic_DNA"/>
</dbReference>
<dbReference type="InterPro" id="IPR001563">
    <property type="entry name" value="Peptidase_S10"/>
</dbReference>
<organism evidence="8 9">
    <name type="scientific">Lolium multiflorum</name>
    <name type="common">Italian ryegrass</name>
    <name type="synonym">Lolium perenne subsp. multiflorum</name>
    <dbReference type="NCBI Taxonomy" id="4521"/>
    <lineage>
        <taxon>Eukaryota</taxon>
        <taxon>Viridiplantae</taxon>
        <taxon>Streptophyta</taxon>
        <taxon>Embryophyta</taxon>
        <taxon>Tracheophyta</taxon>
        <taxon>Spermatophyta</taxon>
        <taxon>Magnoliopsida</taxon>
        <taxon>Liliopsida</taxon>
        <taxon>Poales</taxon>
        <taxon>Poaceae</taxon>
        <taxon>BOP clade</taxon>
        <taxon>Pooideae</taxon>
        <taxon>Poodae</taxon>
        <taxon>Poeae</taxon>
        <taxon>Poeae Chloroplast Group 2 (Poeae type)</taxon>
        <taxon>Loliodinae</taxon>
        <taxon>Loliinae</taxon>
        <taxon>Lolium</taxon>
    </lineage>
</organism>
<evidence type="ECO:0000256" key="2">
    <source>
        <dbReference type="ARBA" id="ARBA00022729"/>
    </source>
</evidence>
<name>A0AAD8RUE9_LOLMU</name>
<accession>A0AAD8RUE9</accession>
<keyword evidence="3" id="KW-0865">Zymogen</keyword>
<dbReference type="InterPro" id="IPR029058">
    <property type="entry name" value="AB_hydrolase_fold"/>
</dbReference>
<sequence length="479" mass="53008">MTMRTYTTCSAVVLALLLGAALANAAILQQRDVLKTFIEARARANGHVRPDTYAEEDTWADPDSSFKHLPTKCSTPPPGTREADKIAALPGQPPRVNFDQYSGYVTVSEQHGRALFYYFVESPYEAASKPLVLWLNGGPGCSSLGAGAFQELGPFRVNPDGKTLSRNRHAWNNVANILFLESPAGVGFSYSNTSSENYVSGDRRTAVDAYIFLLNWLERFPEYKGRDFFIAGESYSGHYVPQLASVIIALHKFGLTSMNLKGIFVGNPLLDDYKNDKGWLEFLWNHGVMSDEVWGDISAHCSFRGVEGKACGQAKDSFRTGDIDPYNIYAPVCLVSRNGTLYSSSYLAGYDPCIGAHVSVYFNKPEVQKAIHVRTKTEWSECADLLWIYSGDMDDVCPITATRYSVKDLGLAITKPWRPWYTPQSEVGGYAQQYEGGFTFASVRGAGHLVPSFQPKRSLVLFYSFLKGVLPPAFPKVSE</sequence>
<feature type="signal peptide" evidence="7">
    <location>
        <begin position="1"/>
        <end position="25"/>
    </location>
</feature>
<dbReference type="Gene3D" id="6.10.250.940">
    <property type="match status" value="1"/>
</dbReference>
<reference evidence="8" key="1">
    <citation type="submission" date="2023-07" db="EMBL/GenBank/DDBJ databases">
        <title>A chromosome-level genome assembly of Lolium multiflorum.</title>
        <authorList>
            <person name="Chen Y."/>
            <person name="Copetti D."/>
            <person name="Kolliker R."/>
            <person name="Studer B."/>
        </authorList>
    </citation>
    <scope>NUCLEOTIDE SEQUENCE</scope>
    <source>
        <strain evidence="8">02402/16</strain>
        <tissue evidence="8">Leaf</tissue>
    </source>
</reference>
<dbReference type="Gene3D" id="3.40.50.1820">
    <property type="entry name" value="alpha/beta hydrolase"/>
    <property type="match status" value="1"/>
</dbReference>
<keyword evidence="5" id="KW-0325">Glycoprotein</keyword>
<dbReference type="FunFam" id="3.40.50.11320:FF:000002">
    <property type="entry name" value="Carboxypeptidase"/>
    <property type="match status" value="1"/>
</dbReference>